<dbReference type="Pfam" id="PF07690">
    <property type="entry name" value="MFS_1"/>
    <property type="match status" value="1"/>
</dbReference>
<comment type="subcellular location">
    <subcellularLocation>
        <location evidence="1">Cell membrane</location>
        <topology evidence="1">Multi-pass membrane protein</topology>
    </subcellularLocation>
</comment>
<feature type="transmembrane region" description="Helical" evidence="7">
    <location>
        <begin position="204"/>
        <end position="225"/>
    </location>
</feature>
<proteinExistence type="predicted"/>
<feature type="transmembrane region" description="Helical" evidence="7">
    <location>
        <begin position="260"/>
        <end position="280"/>
    </location>
</feature>
<dbReference type="KEGG" id="msg:MSMEI_4041"/>
<dbReference type="InterPro" id="IPR036259">
    <property type="entry name" value="MFS_trans_sf"/>
</dbReference>
<dbReference type="AlphaFoldDB" id="I7GCX9"/>
<dbReference type="Gene3D" id="1.20.1250.20">
    <property type="entry name" value="MFS general substrate transporter like domains"/>
    <property type="match status" value="1"/>
</dbReference>
<organism evidence="9 10">
    <name type="scientific">Mycolicibacterium smegmatis (strain ATCC 700084 / mc(2)155)</name>
    <name type="common">Mycobacterium smegmatis</name>
    <dbReference type="NCBI Taxonomy" id="246196"/>
    <lineage>
        <taxon>Bacteria</taxon>
        <taxon>Bacillati</taxon>
        <taxon>Actinomycetota</taxon>
        <taxon>Actinomycetes</taxon>
        <taxon>Mycobacteriales</taxon>
        <taxon>Mycobacteriaceae</taxon>
        <taxon>Mycolicibacterium</taxon>
    </lineage>
</organism>
<keyword evidence="5 7" id="KW-1133">Transmembrane helix</keyword>
<dbReference type="InterPro" id="IPR020846">
    <property type="entry name" value="MFS_dom"/>
</dbReference>
<accession>I7GCX9</accession>
<sequence length="316" mass="31891">MSALLLHLMSSVVFLVAPSVDWVIAGRVVQGFATGIATTAFTAALAEVAPPNRKRVGVALGSVCLTGGLALGSLVTGLLIEYAASPNTIVFTGLSVTTCLGVVAIFYLPETITRPPDARPPLVARIAVPDAARAEFTAAAPVVVAIWMLSALSGGLAPALVHSFFHNSSGLLNGVSGFIAPAMSATVGLAIARRDPRRSMLAGILLSIVGAGVIAGSLGAGWVAAMIVGQAVAGAGFGASFTAFLRLTSPLVTPTQHAGIAAATYVLSYTAFGIPLVAAGSLTGRLGTAPTVWSYAAMAVLFALAGLQMQIRILRA</sequence>
<reference evidence="9 10" key="2">
    <citation type="journal article" date="2009" name="Genome Res.">
        <title>Ortho-proteogenomics: multiple proteomes investigation through orthology and a new MS-based protocol.</title>
        <authorList>
            <person name="Gallien S."/>
            <person name="Perrodou E."/>
            <person name="Carapito C."/>
            <person name="Deshayes C."/>
            <person name="Reyrat J.M."/>
            <person name="Van Dorsselaer A."/>
            <person name="Poch O."/>
            <person name="Schaeffer C."/>
            <person name="Lecompte O."/>
        </authorList>
    </citation>
    <scope>NUCLEOTIDE SEQUENCE [LARGE SCALE GENOMIC DNA]</scope>
    <source>
        <strain evidence="10">ATCC 700084 / mc(2)155</strain>
    </source>
</reference>
<evidence type="ECO:0000313" key="10">
    <source>
        <dbReference type="Proteomes" id="UP000006158"/>
    </source>
</evidence>
<evidence type="ECO:0000259" key="8">
    <source>
        <dbReference type="PROSITE" id="PS50850"/>
    </source>
</evidence>
<keyword evidence="6 7" id="KW-0472">Membrane</keyword>
<feature type="transmembrane region" description="Helical" evidence="7">
    <location>
        <begin position="292"/>
        <end position="311"/>
    </location>
</feature>
<evidence type="ECO:0000256" key="3">
    <source>
        <dbReference type="ARBA" id="ARBA00022475"/>
    </source>
</evidence>
<dbReference type="EMBL" id="CP001663">
    <property type="protein sequence ID" value="AFP40499.1"/>
    <property type="molecule type" value="Genomic_DNA"/>
</dbReference>
<evidence type="ECO:0000256" key="7">
    <source>
        <dbReference type="SAM" id="Phobius"/>
    </source>
</evidence>
<dbReference type="PANTHER" id="PTHR23517:SF13">
    <property type="entry name" value="MAJOR FACILITATOR SUPERFAMILY MFS_1"/>
    <property type="match status" value="1"/>
</dbReference>
<dbReference type="InterPro" id="IPR011701">
    <property type="entry name" value="MFS"/>
</dbReference>
<reference evidence="9 10" key="1">
    <citation type="journal article" date="2007" name="Genome Biol.">
        <title>Interrupted coding sequences in Mycobacterium smegmatis: authentic mutations or sequencing errors?</title>
        <authorList>
            <person name="Deshayes C."/>
            <person name="Perrodou E."/>
            <person name="Gallien S."/>
            <person name="Euphrasie D."/>
            <person name="Schaeffer C."/>
            <person name="Van-Dorsselaer A."/>
            <person name="Poch O."/>
            <person name="Lecompte O."/>
            <person name="Reyrat J.M."/>
        </authorList>
    </citation>
    <scope>NUCLEOTIDE SEQUENCE [LARGE SCALE GENOMIC DNA]</scope>
    <source>
        <strain evidence="10">ATCC 700084 / mc(2)155</strain>
    </source>
</reference>
<name>I7GCX9_MYCS2</name>
<evidence type="ECO:0000256" key="5">
    <source>
        <dbReference type="ARBA" id="ARBA00022989"/>
    </source>
</evidence>
<keyword evidence="3" id="KW-1003">Cell membrane</keyword>
<feature type="transmembrane region" description="Helical" evidence="7">
    <location>
        <begin position="142"/>
        <end position="165"/>
    </location>
</feature>
<feature type="transmembrane region" description="Helical" evidence="7">
    <location>
        <begin position="89"/>
        <end position="109"/>
    </location>
</feature>
<dbReference type="PROSITE" id="PS50850">
    <property type="entry name" value="MFS"/>
    <property type="match status" value="1"/>
</dbReference>
<protein>
    <submittedName>
        <fullName evidence="9">Major facilitator superfamily MFS_1</fullName>
    </submittedName>
</protein>
<evidence type="ECO:0000256" key="1">
    <source>
        <dbReference type="ARBA" id="ARBA00004651"/>
    </source>
</evidence>
<feature type="transmembrane region" description="Helical" evidence="7">
    <location>
        <begin position="28"/>
        <end position="46"/>
    </location>
</feature>
<feature type="transmembrane region" description="Helical" evidence="7">
    <location>
        <begin position="58"/>
        <end position="83"/>
    </location>
</feature>
<feature type="domain" description="Major facilitator superfamily (MFS) profile" evidence="8">
    <location>
        <begin position="1"/>
        <end position="316"/>
    </location>
</feature>
<dbReference type="SUPFAM" id="SSF103473">
    <property type="entry name" value="MFS general substrate transporter"/>
    <property type="match status" value="1"/>
</dbReference>
<dbReference type="Proteomes" id="UP000006158">
    <property type="component" value="Chromosome"/>
</dbReference>
<dbReference type="PATRIC" id="fig|246196.56.peg.4140"/>
<evidence type="ECO:0000313" key="9">
    <source>
        <dbReference type="EMBL" id="AFP40499.1"/>
    </source>
</evidence>
<dbReference type="InterPro" id="IPR050171">
    <property type="entry name" value="MFS_Transporters"/>
</dbReference>
<dbReference type="PANTHER" id="PTHR23517">
    <property type="entry name" value="RESISTANCE PROTEIN MDTM, PUTATIVE-RELATED-RELATED"/>
    <property type="match status" value="1"/>
</dbReference>
<evidence type="ECO:0000256" key="2">
    <source>
        <dbReference type="ARBA" id="ARBA00022448"/>
    </source>
</evidence>
<keyword evidence="4 7" id="KW-0812">Transmembrane</keyword>
<evidence type="ECO:0000256" key="6">
    <source>
        <dbReference type="ARBA" id="ARBA00023136"/>
    </source>
</evidence>
<dbReference type="GO" id="GO:0005886">
    <property type="term" value="C:plasma membrane"/>
    <property type="evidence" value="ECO:0007669"/>
    <property type="project" value="UniProtKB-SubCell"/>
</dbReference>
<feature type="transmembrane region" description="Helical" evidence="7">
    <location>
        <begin position="231"/>
        <end position="248"/>
    </location>
</feature>
<feature type="transmembrane region" description="Helical" evidence="7">
    <location>
        <begin position="171"/>
        <end position="192"/>
    </location>
</feature>
<dbReference type="GO" id="GO:0022857">
    <property type="term" value="F:transmembrane transporter activity"/>
    <property type="evidence" value="ECO:0007669"/>
    <property type="project" value="InterPro"/>
</dbReference>
<keyword evidence="2" id="KW-0813">Transport</keyword>
<gene>
    <name evidence="9" type="ordered locus">MSMEI_4041</name>
</gene>
<evidence type="ECO:0000256" key="4">
    <source>
        <dbReference type="ARBA" id="ARBA00022692"/>
    </source>
</evidence>